<evidence type="ECO:0000256" key="4">
    <source>
        <dbReference type="ARBA" id="ARBA00024893"/>
    </source>
</evidence>
<evidence type="ECO:0000313" key="8">
    <source>
        <dbReference type="EMBL" id="KAJ5176460.1"/>
    </source>
</evidence>
<dbReference type="GO" id="GO:0005737">
    <property type="term" value="C:cytoplasm"/>
    <property type="evidence" value="ECO:0007669"/>
    <property type="project" value="TreeGrafter"/>
</dbReference>
<dbReference type="InterPro" id="IPR001313">
    <property type="entry name" value="Pumilio_RNA-bd_rpt"/>
</dbReference>
<comment type="function">
    <text evidence="4">RNA-binding nucleolar protein required for pre-rRNA processing. Involved in production of 18S rRNA and assembly of small ribosomal subunit.</text>
</comment>
<evidence type="ECO:0000256" key="5">
    <source>
        <dbReference type="PROSITE-ProRule" id="PRU00317"/>
    </source>
</evidence>
<dbReference type="EMBL" id="JAPQKN010000001">
    <property type="protein sequence ID" value="KAJ5176460.1"/>
    <property type="molecule type" value="Genomic_DNA"/>
</dbReference>
<dbReference type="GO" id="GO:0003730">
    <property type="term" value="F:mRNA 3'-UTR binding"/>
    <property type="evidence" value="ECO:0007669"/>
    <property type="project" value="TreeGrafter"/>
</dbReference>
<dbReference type="PANTHER" id="PTHR12537">
    <property type="entry name" value="RNA BINDING PROTEIN PUMILIO-RELATED"/>
    <property type="match status" value="1"/>
</dbReference>
<feature type="repeat" description="Pumilio" evidence="5">
    <location>
        <begin position="530"/>
        <end position="565"/>
    </location>
</feature>
<protein>
    <submittedName>
        <fullName evidence="8">Armadillo-like helical</fullName>
    </submittedName>
</protein>
<accession>A0A9W9IFU7</accession>
<evidence type="ECO:0000259" key="7">
    <source>
        <dbReference type="PROSITE" id="PS50303"/>
    </source>
</evidence>
<proteinExistence type="predicted"/>
<comment type="caution">
    <text evidence="8">The sequence shown here is derived from an EMBL/GenBank/DDBJ whole genome shotgun (WGS) entry which is preliminary data.</text>
</comment>
<feature type="region of interest" description="Disordered" evidence="6">
    <location>
        <begin position="309"/>
        <end position="385"/>
    </location>
</feature>
<dbReference type="SUPFAM" id="SSF48371">
    <property type="entry name" value="ARM repeat"/>
    <property type="match status" value="1"/>
</dbReference>
<dbReference type="InterPro" id="IPR033712">
    <property type="entry name" value="Pumilio_RNA-bd"/>
</dbReference>
<dbReference type="PANTHER" id="PTHR12537:SF48">
    <property type="entry name" value="MEIOTIC COILED-COIL PROTEIN 2"/>
    <property type="match status" value="1"/>
</dbReference>
<reference evidence="8" key="1">
    <citation type="submission" date="2022-11" db="EMBL/GenBank/DDBJ databases">
        <authorList>
            <person name="Petersen C."/>
        </authorList>
    </citation>
    <scope>NUCLEOTIDE SEQUENCE</scope>
    <source>
        <strain evidence="8">IBT 26290</strain>
    </source>
</reference>
<dbReference type="AlphaFoldDB" id="A0A9W9IFU7"/>
<keyword evidence="3" id="KW-0677">Repeat</keyword>
<feature type="repeat" description="Pumilio" evidence="5">
    <location>
        <begin position="494"/>
        <end position="529"/>
    </location>
</feature>
<feature type="compositionally biased region" description="Polar residues" evidence="6">
    <location>
        <begin position="819"/>
        <end position="829"/>
    </location>
</feature>
<organism evidence="8 9">
    <name type="scientific">Penicillium canariense</name>
    <dbReference type="NCBI Taxonomy" id="189055"/>
    <lineage>
        <taxon>Eukaryota</taxon>
        <taxon>Fungi</taxon>
        <taxon>Dikarya</taxon>
        <taxon>Ascomycota</taxon>
        <taxon>Pezizomycotina</taxon>
        <taxon>Eurotiomycetes</taxon>
        <taxon>Eurotiomycetidae</taxon>
        <taxon>Eurotiales</taxon>
        <taxon>Aspergillaceae</taxon>
        <taxon>Penicillium</taxon>
    </lineage>
</organism>
<dbReference type="SMART" id="SM00025">
    <property type="entry name" value="Pumilio"/>
    <property type="match status" value="8"/>
</dbReference>
<keyword evidence="2" id="KW-0698">rRNA processing</keyword>
<feature type="compositionally biased region" description="Polar residues" evidence="6">
    <location>
        <begin position="119"/>
        <end position="128"/>
    </location>
</feature>
<dbReference type="InterPro" id="IPR016024">
    <property type="entry name" value="ARM-type_fold"/>
</dbReference>
<dbReference type="CDD" id="cd07920">
    <property type="entry name" value="Pumilio"/>
    <property type="match status" value="1"/>
</dbReference>
<dbReference type="InterPro" id="IPR033133">
    <property type="entry name" value="PUM-HD"/>
</dbReference>
<sequence>MATLAGPSMLARMNKEGRFLAHDGGVDVRDLSFGRHASGYQHSSSRHSHSDPDEVSQYGNTQNPSGGDVEVPSNKKPKLGHVKVESAVGQTSQLEKILANLSPKAPSGFRADSDHPSRSSRMTSSNDTFPAADTAGISNGYSQDNKMVELIRLKQELLAANSKIALQEQELAQNRVIKHTLDQALGPPSEAETGSREITEQTINSLQNAFNASNPSFGQFQDTWNSQEDSRSDVSDALSSGAYSRARGLWSQNGQPSFGISTQDPAFDKIYGELLQGAHPVAQDSGRFWGTSPVCPAAFAPPGAFPPHRILSGPSNSGYGFYQRPPGEQSRSFQAPNPGPRRSLTQGGRGGPIFSAQSTTWSSLNSGPPSDPAPKSPVSPTRSSSAFQPFGMYPVPYHARPGATTLSPTASEFTTANSNVPPWASSPNGGSSMQTYLSPLEPLNYRRLLDKNVSCDWKYIVDKIVCNNDQQASIFLQQKLKVGTSEQKFDIIQAIVSQAYPLMINRFGNFLVQRCFEHGTPEQIVAIAHAIRGNTLSLSMDPFGCHVIQKAFDCVPEEHKAVMVHELLRRIPETVIHRYSCHVWQKLFELRWSGEPPQIMAKVNEALDGMWHEVALGETGSLVVQNIFENCVEEEKRPAIEEVLGKVDVLAHGQFGNWCIQHICEHGAPHDKSRAIEHVLHYAVDYSMDQFASKIVEKCLKIGGTEFLDRYLSRVCTGRADRPRMPLIDIAGDQYGNYLIQWVLVNAAPHQRELVASHIRKHMVSLRGSKFGSRVAMLCCNPSHATRPGPGTGMQVGRFNHFNEDRFPSGASNGGRFTRGNQWSSGPFH</sequence>
<dbReference type="GO" id="GO:0006364">
    <property type="term" value="P:rRNA processing"/>
    <property type="evidence" value="ECO:0007669"/>
    <property type="project" value="UniProtKB-KW"/>
</dbReference>
<dbReference type="Gene3D" id="1.25.10.10">
    <property type="entry name" value="Leucine-rich Repeat Variant"/>
    <property type="match status" value="1"/>
</dbReference>
<evidence type="ECO:0000256" key="1">
    <source>
        <dbReference type="ARBA" id="ARBA00022517"/>
    </source>
</evidence>
<dbReference type="GO" id="GO:0010608">
    <property type="term" value="P:post-transcriptional regulation of gene expression"/>
    <property type="evidence" value="ECO:0007669"/>
    <property type="project" value="TreeGrafter"/>
</dbReference>
<feature type="repeat" description="Pumilio" evidence="5">
    <location>
        <begin position="722"/>
        <end position="757"/>
    </location>
</feature>
<feature type="compositionally biased region" description="Polar residues" evidence="6">
    <location>
        <begin position="355"/>
        <end position="368"/>
    </location>
</feature>
<dbReference type="InterPro" id="IPR011989">
    <property type="entry name" value="ARM-like"/>
</dbReference>
<gene>
    <name evidence="8" type="ORF">N7482_002337</name>
</gene>
<dbReference type="OrthoDB" id="668540at2759"/>
<evidence type="ECO:0000256" key="2">
    <source>
        <dbReference type="ARBA" id="ARBA00022552"/>
    </source>
</evidence>
<feature type="region of interest" description="Disordered" evidence="6">
    <location>
        <begin position="805"/>
        <end position="829"/>
    </location>
</feature>
<dbReference type="GeneID" id="81423638"/>
<evidence type="ECO:0000256" key="6">
    <source>
        <dbReference type="SAM" id="MobiDB-lite"/>
    </source>
</evidence>
<evidence type="ECO:0000256" key="3">
    <source>
        <dbReference type="ARBA" id="ARBA00022737"/>
    </source>
</evidence>
<feature type="domain" description="PUM-HD" evidence="7">
    <location>
        <begin position="431"/>
        <end position="783"/>
    </location>
</feature>
<keyword evidence="9" id="KW-1185">Reference proteome</keyword>
<keyword evidence="1" id="KW-0690">Ribosome biogenesis</keyword>
<dbReference type="Pfam" id="PF00806">
    <property type="entry name" value="PUF"/>
    <property type="match status" value="8"/>
</dbReference>
<dbReference type="PROSITE" id="PS50302">
    <property type="entry name" value="PUM"/>
    <property type="match status" value="3"/>
</dbReference>
<dbReference type="PROSITE" id="PS50303">
    <property type="entry name" value="PUM_HD"/>
    <property type="match status" value="1"/>
</dbReference>
<feature type="region of interest" description="Disordered" evidence="6">
    <location>
        <begin position="100"/>
        <end position="141"/>
    </location>
</feature>
<feature type="region of interest" description="Disordered" evidence="6">
    <location>
        <begin position="37"/>
        <end position="76"/>
    </location>
</feature>
<evidence type="ECO:0000313" key="9">
    <source>
        <dbReference type="Proteomes" id="UP001149163"/>
    </source>
</evidence>
<name>A0A9W9IFU7_9EURO</name>
<dbReference type="RefSeq" id="XP_056548068.1">
    <property type="nucleotide sequence ID" value="XM_056684462.1"/>
</dbReference>
<reference evidence="8" key="2">
    <citation type="journal article" date="2023" name="IMA Fungus">
        <title>Comparative genomic study of the Penicillium genus elucidates a diverse pangenome and 15 lateral gene transfer events.</title>
        <authorList>
            <person name="Petersen C."/>
            <person name="Sorensen T."/>
            <person name="Nielsen M.R."/>
            <person name="Sondergaard T.E."/>
            <person name="Sorensen J.L."/>
            <person name="Fitzpatrick D.A."/>
            <person name="Frisvad J.C."/>
            <person name="Nielsen K.L."/>
        </authorList>
    </citation>
    <scope>NUCLEOTIDE SEQUENCE</scope>
    <source>
        <strain evidence="8">IBT 26290</strain>
    </source>
</reference>
<dbReference type="Proteomes" id="UP001149163">
    <property type="component" value="Unassembled WGS sequence"/>
</dbReference>